<organism evidence="3 4">
    <name type="scientific">Aequorivita antarctica</name>
    <dbReference type="NCBI Taxonomy" id="153266"/>
    <lineage>
        <taxon>Bacteria</taxon>
        <taxon>Pseudomonadati</taxon>
        <taxon>Bacteroidota</taxon>
        <taxon>Flavobacteriia</taxon>
        <taxon>Flavobacteriales</taxon>
        <taxon>Flavobacteriaceae</taxon>
        <taxon>Aequorivita</taxon>
    </lineage>
</organism>
<proteinExistence type="inferred from homology"/>
<dbReference type="AlphaFoldDB" id="A0A5C6Z4H2"/>
<evidence type="ECO:0000259" key="2">
    <source>
        <dbReference type="Pfam" id="PF08327"/>
    </source>
</evidence>
<dbReference type="Gene3D" id="3.30.530.20">
    <property type="match status" value="1"/>
</dbReference>
<dbReference type="EMBL" id="VORT01000002">
    <property type="protein sequence ID" value="TXD74343.1"/>
    <property type="molecule type" value="Genomic_DNA"/>
</dbReference>
<protein>
    <submittedName>
        <fullName evidence="3">SRPBCC domain-containing protein</fullName>
    </submittedName>
</protein>
<dbReference type="SUPFAM" id="SSF55961">
    <property type="entry name" value="Bet v1-like"/>
    <property type="match status" value="1"/>
</dbReference>
<dbReference type="Proteomes" id="UP000321497">
    <property type="component" value="Unassembled WGS sequence"/>
</dbReference>
<comment type="similarity">
    <text evidence="1">Belongs to the AHA1 family.</text>
</comment>
<feature type="domain" description="Activator of Hsp90 ATPase homologue 1/2-like C-terminal" evidence="2">
    <location>
        <begin position="16"/>
        <end position="144"/>
    </location>
</feature>
<accession>A0A5C6Z4H2</accession>
<dbReference type="InterPro" id="IPR013538">
    <property type="entry name" value="ASHA1/2-like_C"/>
</dbReference>
<dbReference type="OrthoDB" id="9800631at2"/>
<dbReference type="RefSeq" id="WP_111843773.1">
    <property type="nucleotide sequence ID" value="NZ_UEGI01000003.1"/>
</dbReference>
<dbReference type="InterPro" id="IPR023393">
    <property type="entry name" value="START-like_dom_sf"/>
</dbReference>
<keyword evidence="4" id="KW-1185">Reference proteome</keyword>
<name>A0A5C6Z4H2_9FLAO</name>
<reference evidence="3 4" key="1">
    <citation type="submission" date="2019-08" db="EMBL/GenBank/DDBJ databases">
        <title>Genome of Aequorivita antarctica SW49 (type strain).</title>
        <authorList>
            <person name="Bowman J.P."/>
        </authorList>
    </citation>
    <scope>NUCLEOTIDE SEQUENCE [LARGE SCALE GENOMIC DNA]</scope>
    <source>
        <strain evidence="3 4">SW49</strain>
    </source>
</reference>
<gene>
    <name evidence="3" type="ORF">ESU54_03570</name>
</gene>
<dbReference type="CDD" id="cd07814">
    <property type="entry name" value="SRPBCC_CalC_Aha1-like"/>
    <property type="match status" value="1"/>
</dbReference>
<comment type="caution">
    <text evidence="3">The sequence shown here is derived from an EMBL/GenBank/DDBJ whole genome shotgun (WGS) entry which is preliminary data.</text>
</comment>
<evidence type="ECO:0000313" key="4">
    <source>
        <dbReference type="Proteomes" id="UP000321497"/>
    </source>
</evidence>
<evidence type="ECO:0000313" key="3">
    <source>
        <dbReference type="EMBL" id="TXD74343.1"/>
    </source>
</evidence>
<dbReference type="Pfam" id="PF08327">
    <property type="entry name" value="AHSA1"/>
    <property type="match status" value="1"/>
</dbReference>
<sequence>MDDYNWKTFTKKIAVKASISEIYNAWTIPQEIEKWFLSKAVFENAAGKQIPKDKNIEKNSSYHWSWYLYDTVESGKIIEANGIDLLQFTFAGDCLVEVKLTQDQDDVLVELTQSNIPTDNQSKRGIRLGCDSGWSFFLVNLKAVYEGGIDLRNKNTALKGMLNN</sequence>
<evidence type="ECO:0000256" key="1">
    <source>
        <dbReference type="ARBA" id="ARBA00006817"/>
    </source>
</evidence>